<feature type="disulfide bond" evidence="26">
    <location>
        <begin position="76"/>
        <end position="86"/>
    </location>
</feature>
<feature type="domain" description="Gla" evidence="30">
    <location>
        <begin position="33"/>
        <end position="95"/>
    </location>
</feature>
<keyword evidence="11" id="KW-0256">Endoplasmic reticulum</keyword>
<evidence type="ECO:0000256" key="13">
    <source>
        <dbReference type="ARBA" id="ARBA00022837"/>
    </source>
</evidence>
<evidence type="ECO:0000256" key="19">
    <source>
        <dbReference type="ARBA" id="ARBA00036045"/>
    </source>
</evidence>
<evidence type="ECO:0000256" key="8">
    <source>
        <dbReference type="ARBA" id="ARBA00022685"/>
    </source>
</evidence>
<dbReference type="SUPFAM" id="SSF57630">
    <property type="entry name" value="GLA-domain"/>
    <property type="match status" value="1"/>
</dbReference>
<reference evidence="31" key="2">
    <citation type="submission" date="2025-09" db="UniProtKB">
        <authorList>
            <consortium name="Ensembl"/>
        </authorList>
    </citation>
    <scope>IDENTIFICATION</scope>
</reference>
<evidence type="ECO:0000256" key="10">
    <source>
        <dbReference type="ARBA" id="ARBA00022801"/>
    </source>
</evidence>
<evidence type="ECO:0000256" key="24">
    <source>
        <dbReference type="ARBA" id="ARBA00042403"/>
    </source>
</evidence>
<evidence type="ECO:0000256" key="21">
    <source>
        <dbReference type="ARBA" id="ARBA00038995"/>
    </source>
</evidence>
<dbReference type="Proteomes" id="UP000694523">
    <property type="component" value="Unplaced"/>
</dbReference>
<dbReference type="GO" id="GO:0004252">
    <property type="term" value="F:serine-type endopeptidase activity"/>
    <property type="evidence" value="ECO:0007669"/>
    <property type="project" value="UniProtKB-EC"/>
</dbReference>
<dbReference type="PROSITE" id="PS01187">
    <property type="entry name" value="EGF_CA"/>
    <property type="match status" value="1"/>
</dbReference>
<keyword evidence="10 27" id="KW-0378">Hydrolase</keyword>
<evidence type="ECO:0000256" key="2">
    <source>
        <dbReference type="ARBA" id="ARBA00004555"/>
    </source>
</evidence>
<evidence type="ECO:0000256" key="11">
    <source>
        <dbReference type="ARBA" id="ARBA00022824"/>
    </source>
</evidence>
<dbReference type="InterPro" id="IPR000742">
    <property type="entry name" value="EGF"/>
</dbReference>
<keyword evidence="5" id="KW-0964">Secreted</keyword>
<dbReference type="PROSITE" id="PS50998">
    <property type="entry name" value="GLA_2"/>
    <property type="match status" value="1"/>
</dbReference>
<dbReference type="InterPro" id="IPR012224">
    <property type="entry name" value="Pept_S1A_FX"/>
</dbReference>
<dbReference type="GO" id="GO:0005783">
    <property type="term" value="C:endoplasmic reticulum"/>
    <property type="evidence" value="ECO:0007669"/>
    <property type="project" value="UniProtKB-SubCell"/>
</dbReference>
<dbReference type="InterPro" id="IPR018114">
    <property type="entry name" value="TRYPSIN_HIS"/>
</dbReference>
<keyword evidence="4" id="KW-0301">Gamma-carboxyglutamic acid</keyword>
<evidence type="ECO:0000313" key="32">
    <source>
        <dbReference type="Proteomes" id="UP000694523"/>
    </source>
</evidence>
<dbReference type="PROSITE" id="PS01186">
    <property type="entry name" value="EGF_2"/>
    <property type="match status" value="1"/>
</dbReference>
<evidence type="ECO:0000259" key="30">
    <source>
        <dbReference type="PROSITE" id="PS50998"/>
    </source>
</evidence>
<dbReference type="InterPro" id="IPR001254">
    <property type="entry name" value="Trypsin_dom"/>
</dbReference>
<keyword evidence="14" id="KW-0333">Golgi apparatus</keyword>
<evidence type="ECO:0000256" key="9">
    <source>
        <dbReference type="ARBA" id="ARBA00022696"/>
    </source>
</evidence>
<dbReference type="Gene3D" id="2.40.10.10">
    <property type="entry name" value="Trypsin-like serine proteases"/>
    <property type="match status" value="2"/>
</dbReference>
<evidence type="ECO:0000256" key="16">
    <source>
        <dbReference type="ARBA" id="ARBA00023145"/>
    </source>
</evidence>
<feature type="domain" description="EGF-like" evidence="28">
    <location>
        <begin position="72"/>
        <end position="107"/>
    </location>
</feature>
<comment type="function">
    <text evidence="20">Protein C is a vitamin K-dependent serine protease that regulates blood coagulation by inactivating factors Va and VIIIa in the presence of calcium ions and phospholipids. Exerts a protective effect on the endothelial cell barrier function.</text>
</comment>
<evidence type="ECO:0000256" key="26">
    <source>
        <dbReference type="PROSITE-ProRule" id="PRU00076"/>
    </source>
</evidence>
<evidence type="ECO:0000259" key="29">
    <source>
        <dbReference type="PROSITE" id="PS50240"/>
    </source>
</evidence>
<dbReference type="InterPro" id="IPR018097">
    <property type="entry name" value="EGF_Ca-bd_CS"/>
</dbReference>
<evidence type="ECO:0000256" key="17">
    <source>
        <dbReference type="ARBA" id="ARBA00023157"/>
    </source>
</evidence>
<keyword evidence="13" id="KW-0106">Calcium</keyword>
<dbReference type="InterPro" id="IPR017857">
    <property type="entry name" value="Coagulation_fac-like_Gla_dom"/>
</dbReference>
<dbReference type="InterPro" id="IPR033116">
    <property type="entry name" value="TRYPSIN_SER"/>
</dbReference>
<feature type="domain" description="Peptidase S1" evidence="29">
    <location>
        <begin position="168"/>
        <end position="380"/>
    </location>
</feature>
<keyword evidence="8" id="KW-0165">Cleavage on pair of basic residues</keyword>
<dbReference type="SMART" id="SM00179">
    <property type="entry name" value="EGF_CA"/>
    <property type="match status" value="1"/>
</dbReference>
<evidence type="ECO:0000256" key="5">
    <source>
        <dbReference type="ARBA" id="ARBA00022525"/>
    </source>
</evidence>
<keyword evidence="9" id="KW-0356">Hemostasis</keyword>
<dbReference type="PROSITE" id="PS50026">
    <property type="entry name" value="EGF_3"/>
    <property type="match status" value="1"/>
</dbReference>
<evidence type="ECO:0000256" key="23">
    <source>
        <dbReference type="ARBA" id="ARBA00041306"/>
    </source>
</evidence>
<sequence>AVVKFYCSDTLLHQGLHVPGRPFGPLSAAHTRRANSFLEELKPSSLERECVEEKCNFEEAHEIFLTREATVNGNQCRSSLCVHGACVDLFQAYACRCEPGYEGRYCNQRESNKGQSDDGLSRSCSCVDGYTLHEDHHNCTPTSSSSCGQLLISRSSYSKPVVGLMPWVVGGEVGKKGESPVGSRQVMVLNARGRLHCGGVLIDLNWVLTAAHCLDKVIRFRVKLGDYERLREEDSEVQLRVVKTFKHPQYNSRPRPLSNYILPVCLPRREMAQRVLHRNGTETVVTGWGKEEVNSSRYSSTLNVIKIPLVERSECSRLMTNNISENVLCAGVLGKPYDACEGDSGGPMVTLHQGTWFLVGLLGIYTKVSNYNEWIEQVRAEWDRTHNPHSG</sequence>
<keyword evidence="7 27" id="KW-0645">Protease</keyword>
<evidence type="ECO:0000256" key="4">
    <source>
        <dbReference type="ARBA" id="ARBA00022479"/>
    </source>
</evidence>
<dbReference type="GO" id="GO:0005615">
    <property type="term" value="C:extracellular space"/>
    <property type="evidence" value="ECO:0007669"/>
    <property type="project" value="TreeGrafter"/>
</dbReference>
<dbReference type="PRINTS" id="PR00001">
    <property type="entry name" value="GLABLOOD"/>
</dbReference>
<evidence type="ECO:0000256" key="3">
    <source>
        <dbReference type="ARBA" id="ARBA00004613"/>
    </source>
</evidence>
<evidence type="ECO:0000256" key="15">
    <source>
        <dbReference type="ARBA" id="ARBA00023084"/>
    </source>
</evidence>
<dbReference type="Ensembl" id="ENSNMLT00000006982.1">
    <property type="protein sequence ID" value="ENSNMLP00000006090.1"/>
    <property type="gene ID" value="ENSNMLG00000004451.1"/>
</dbReference>
<evidence type="ECO:0000256" key="14">
    <source>
        <dbReference type="ARBA" id="ARBA00023034"/>
    </source>
</evidence>
<dbReference type="InterPro" id="IPR035972">
    <property type="entry name" value="GLA-like_dom_SF"/>
</dbReference>
<dbReference type="InterPro" id="IPR000294">
    <property type="entry name" value="GLA_domain"/>
</dbReference>
<evidence type="ECO:0000256" key="18">
    <source>
        <dbReference type="ARBA" id="ARBA00023180"/>
    </source>
</evidence>
<dbReference type="InterPro" id="IPR000152">
    <property type="entry name" value="EGF-type_Asp/Asn_hydroxyl_site"/>
</dbReference>
<evidence type="ECO:0000256" key="1">
    <source>
        <dbReference type="ARBA" id="ARBA00004240"/>
    </source>
</evidence>
<dbReference type="GO" id="GO:0006508">
    <property type="term" value="P:proteolysis"/>
    <property type="evidence" value="ECO:0007669"/>
    <property type="project" value="UniProtKB-KW"/>
</dbReference>
<organism evidence="31 32">
    <name type="scientific">Neogobius melanostomus</name>
    <name type="common">round goby</name>
    <dbReference type="NCBI Taxonomy" id="47308"/>
    <lineage>
        <taxon>Eukaryota</taxon>
        <taxon>Metazoa</taxon>
        <taxon>Chordata</taxon>
        <taxon>Craniata</taxon>
        <taxon>Vertebrata</taxon>
        <taxon>Euteleostomi</taxon>
        <taxon>Actinopterygii</taxon>
        <taxon>Neopterygii</taxon>
        <taxon>Teleostei</taxon>
        <taxon>Neoteleostei</taxon>
        <taxon>Acanthomorphata</taxon>
        <taxon>Gobiaria</taxon>
        <taxon>Gobiiformes</taxon>
        <taxon>Gobioidei</taxon>
        <taxon>Gobiidae</taxon>
        <taxon>Benthophilinae</taxon>
        <taxon>Neogobiini</taxon>
        <taxon>Neogobius</taxon>
    </lineage>
</organism>
<dbReference type="CDD" id="cd00054">
    <property type="entry name" value="EGF_CA"/>
    <property type="match status" value="1"/>
</dbReference>
<dbReference type="SUPFAM" id="SSF50494">
    <property type="entry name" value="Trypsin-like serine proteases"/>
    <property type="match status" value="1"/>
</dbReference>
<protein>
    <recommendedName>
        <fullName evidence="22">Vitamin K-dependent protein C</fullName>
        <ecNumber evidence="21">3.4.21.69</ecNumber>
    </recommendedName>
    <alternativeName>
        <fullName evidence="25">Anticoagulant protein C</fullName>
    </alternativeName>
    <alternativeName>
        <fullName evidence="23">Autoprothrombin IIA</fullName>
    </alternativeName>
    <alternativeName>
        <fullName evidence="24">Blood coagulation factor XIV</fullName>
    </alternativeName>
</protein>
<keyword evidence="32" id="KW-1185">Reference proteome</keyword>
<evidence type="ECO:0000256" key="6">
    <source>
        <dbReference type="ARBA" id="ARBA00022536"/>
    </source>
</evidence>
<reference evidence="31" key="1">
    <citation type="submission" date="2025-08" db="UniProtKB">
        <authorList>
            <consortium name="Ensembl"/>
        </authorList>
    </citation>
    <scope>IDENTIFICATION</scope>
</reference>
<dbReference type="SMART" id="SM00069">
    <property type="entry name" value="GLA"/>
    <property type="match status" value="1"/>
</dbReference>
<dbReference type="AlphaFoldDB" id="A0A8C6SJB0"/>
<keyword evidence="12 27" id="KW-0720">Serine protease</keyword>
<comment type="caution">
    <text evidence="26">Lacks conserved residue(s) required for the propagation of feature annotation.</text>
</comment>
<dbReference type="Gene3D" id="4.10.740.10">
    <property type="entry name" value="Coagulation Factor IX"/>
    <property type="match status" value="1"/>
</dbReference>
<evidence type="ECO:0000259" key="28">
    <source>
        <dbReference type="PROSITE" id="PS50026"/>
    </source>
</evidence>
<dbReference type="Gene3D" id="2.10.25.10">
    <property type="entry name" value="Laminin"/>
    <property type="match status" value="2"/>
</dbReference>
<comment type="subcellular location">
    <subcellularLocation>
        <location evidence="1">Endoplasmic reticulum</location>
    </subcellularLocation>
    <subcellularLocation>
        <location evidence="2">Golgi apparatus</location>
    </subcellularLocation>
    <subcellularLocation>
        <location evidence="3">Secreted</location>
    </subcellularLocation>
</comment>
<dbReference type="PROSITE" id="PS00010">
    <property type="entry name" value="ASX_HYDROXYL"/>
    <property type="match status" value="1"/>
</dbReference>
<dbReference type="PANTHER" id="PTHR24278">
    <property type="entry name" value="COAGULATION FACTOR"/>
    <property type="match status" value="1"/>
</dbReference>
<dbReference type="PIRSF" id="PIRSF001143">
    <property type="entry name" value="Factor_X"/>
    <property type="match status" value="1"/>
</dbReference>
<evidence type="ECO:0000313" key="31">
    <source>
        <dbReference type="Ensembl" id="ENSNMLP00000006090.1"/>
    </source>
</evidence>
<dbReference type="SMART" id="SM00020">
    <property type="entry name" value="Tryp_SPc"/>
    <property type="match status" value="1"/>
</dbReference>
<evidence type="ECO:0000256" key="25">
    <source>
        <dbReference type="ARBA" id="ARBA00042906"/>
    </source>
</evidence>
<dbReference type="PANTHER" id="PTHR24278:SF0">
    <property type="entry name" value="VITAMIN K-DEPENDENT PROTEIN C"/>
    <property type="match status" value="1"/>
</dbReference>
<keyword evidence="6 26" id="KW-0245">EGF-like domain</keyword>
<dbReference type="InterPro" id="IPR009003">
    <property type="entry name" value="Peptidase_S1_PA"/>
</dbReference>
<dbReference type="PROSITE" id="PS00135">
    <property type="entry name" value="TRYPSIN_SER"/>
    <property type="match status" value="1"/>
</dbReference>
<dbReference type="GO" id="GO:0005794">
    <property type="term" value="C:Golgi apparatus"/>
    <property type="evidence" value="ECO:0007669"/>
    <property type="project" value="UniProtKB-SubCell"/>
</dbReference>
<evidence type="ECO:0000256" key="27">
    <source>
        <dbReference type="RuleBase" id="RU363034"/>
    </source>
</evidence>
<proteinExistence type="predicted"/>
<comment type="catalytic activity">
    <reaction evidence="19">
        <text>Degradation of blood coagulation factors Va and VIIIa.</text>
        <dbReference type="EC" id="3.4.21.69"/>
    </reaction>
</comment>
<evidence type="ECO:0000256" key="22">
    <source>
        <dbReference type="ARBA" id="ARBA00040219"/>
    </source>
</evidence>
<dbReference type="Pfam" id="PF00089">
    <property type="entry name" value="Trypsin"/>
    <property type="match status" value="1"/>
</dbReference>
<feature type="disulfide bond" evidence="26">
    <location>
        <begin position="97"/>
        <end position="106"/>
    </location>
</feature>
<keyword evidence="15" id="KW-0094">Blood coagulation</keyword>
<keyword evidence="18" id="KW-0325">Glycoprotein</keyword>
<dbReference type="PRINTS" id="PR00722">
    <property type="entry name" value="CHYMOTRYPSIN"/>
</dbReference>
<dbReference type="InterPro" id="IPR043504">
    <property type="entry name" value="Peptidase_S1_PA_chymotrypsin"/>
</dbReference>
<keyword evidence="17 26" id="KW-1015">Disulfide bond</keyword>
<dbReference type="CDD" id="cd00190">
    <property type="entry name" value="Tryp_SPc"/>
    <property type="match status" value="1"/>
</dbReference>
<name>A0A8C6SJB0_9GOBI</name>
<dbReference type="GO" id="GO:0007596">
    <property type="term" value="P:blood coagulation"/>
    <property type="evidence" value="ECO:0007669"/>
    <property type="project" value="UniProtKB-KW"/>
</dbReference>
<dbReference type="PROSITE" id="PS50240">
    <property type="entry name" value="TRYPSIN_DOM"/>
    <property type="match status" value="1"/>
</dbReference>
<dbReference type="GO" id="GO:0005509">
    <property type="term" value="F:calcium ion binding"/>
    <property type="evidence" value="ECO:0007669"/>
    <property type="project" value="InterPro"/>
</dbReference>
<evidence type="ECO:0000256" key="12">
    <source>
        <dbReference type="ARBA" id="ARBA00022825"/>
    </source>
</evidence>
<dbReference type="FunFam" id="4.10.740.10:FF:000001">
    <property type="entry name" value="vitamin K-dependent protein S"/>
    <property type="match status" value="1"/>
</dbReference>
<dbReference type="EC" id="3.4.21.69" evidence="21"/>
<dbReference type="InterPro" id="IPR050442">
    <property type="entry name" value="Peptidase_S1_coag_factors"/>
</dbReference>
<evidence type="ECO:0000256" key="20">
    <source>
        <dbReference type="ARBA" id="ARBA00037553"/>
    </source>
</evidence>
<evidence type="ECO:0000256" key="7">
    <source>
        <dbReference type="ARBA" id="ARBA00022670"/>
    </source>
</evidence>
<accession>A0A8C6SJB0</accession>
<dbReference type="InterPro" id="IPR001881">
    <property type="entry name" value="EGF-like_Ca-bd_dom"/>
</dbReference>
<keyword evidence="16" id="KW-0865">Zymogen</keyword>
<dbReference type="Pfam" id="PF00594">
    <property type="entry name" value="Gla"/>
    <property type="match status" value="1"/>
</dbReference>
<dbReference type="PROSITE" id="PS00134">
    <property type="entry name" value="TRYPSIN_HIS"/>
    <property type="match status" value="1"/>
</dbReference>
<dbReference type="InterPro" id="IPR001314">
    <property type="entry name" value="Peptidase_S1A"/>
</dbReference>
<dbReference type="PROSITE" id="PS00022">
    <property type="entry name" value="EGF_1"/>
    <property type="match status" value="1"/>
</dbReference>